<gene>
    <name evidence="1" type="ORF">SMRZ_LOCUS25381</name>
</gene>
<evidence type="ECO:0000313" key="2">
    <source>
        <dbReference type="Proteomes" id="UP000277204"/>
    </source>
</evidence>
<dbReference type="EMBL" id="UZAI01021268">
    <property type="protein sequence ID" value="VDP54996.1"/>
    <property type="molecule type" value="Genomic_DNA"/>
</dbReference>
<organism evidence="1 2">
    <name type="scientific">Schistosoma margrebowiei</name>
    <dbReference type="NCBI Taxonomy" id="48269"/>
    <lineage>
        <taxon>Eukaryota</taxon>
        <taxon>Metazoa</taxon>
        <taxon>Spiralia</taxon>
        <taxon>Lophotrochozoa</taxon>
        <taxon>Platyhelminthes</taxon>
        <taxon>Trematoda</taxon>
        <taxon>Digenea</taxon>
        <taxon>Strigeidida</taxon>
        <taxon>Schistosomatoidea</taxon>
        <taxon>Schistosomatidae</taxon>
        <taxon>Schistosoma</taxon>
    </lineage>
</organism>
<accession>A0A183NAQ6</accession>
<proteinExistence type="predicted"/>
<name>A0A183NAQ6_9TREM</name>
<sequence>MAEPTETYVPANITRLGHHDRQARPPRQGSSFGRGNIIGELKSNGRKLHLNRPKGVLILVTIGKDWSKKI</sequence>
<keyword evidence="2" id="KW-1185">Reference proteome</keyword>
<evidence type="ECO:0000313" key="1">
    <source>
        <dbReference type="EMBL" id="VDP54996.1"/>
    </source>
</evidence>
<dbReference type="AlphaFoldDB" id="A0A183NAQ6"/>
<reference evidence="1 2" key="1">
    <citation type="submission" date="2018-11" db="EMBL/GenBank/DDBJ databases">
        <authorList>
            <consortium name="Pathogen Informatics"/>
        </authorList>
    </citation>
    <scope>NUCLEOTIDE SEQUENCE [LARGE SCALE GENOMIC DNA]</scope>
    <source>
        <strain evidence="1 2">Zambia</strain>
    </source>
</reference>
<protein>
    <submittedName>
        <fullName evidence="1">Uncharacterized protein</fullName>
    </submittedName>
</protein>
<dbReference type="Proteomes" id="UP000277204">
    <property type="component" value="Unassembled WGS sequence"/>
</dbReference>